<dbReference type="InterPro" id="IPR004861">
    <property type="entry name" value="Siw14-like"/>
</dbReference>
<gene>
    <name evidence="12" type="ORF">DIURU_005709</name>
</gene>
<reference evidence="12 13" key="1">
    <citation type="submission" date="2019-07" db="EMBL/GenBank/DDBJ databases">
        <title>Genome assembly of two rare yeast pathogens: Diutina rugosa and Trichomonascus ciferrii.</title>
        <authorList>
            <person name="Mixao V."/>
            <person name="Saus E."/>
            <person name="Hansen A."/>
            <person name="Lass-Flor C."/>
            <person name="Gabaldon T."/>
        </authorList>
    </citation>
    <scope>NUCLEOTIDE SEQUENCE [LARGE SCALE GENOMIC DNA]</scope>
    <source>
        <strain evidence="12 13">CBS 613</strain>
    </source>
</reference>
<proteinExistence type="inferred from homology"/>
<dbReference type="EC" id="3.1.3.48" evidence="3"/>
<comment type="function">
    <text evidence="8">Putative tyrosine-protein phosphatase required for protection against superoxide stress.</text>
</comment>
<evidence type="ECO:0000256" key="6">
    <source>
        <dbReference type="ARBA" id="ARBA00022912"/>
    </source>
</evidence>
<dbReference type="RefSeq" id="XP_034009557.1">
    <property type="nucleotide sequence ID" value="XM_034158721.1"/>
</dbReference>
<protein>
    <recommendedName>
        <fullName evidence="9">Putative tyrosine-protein phosphatase OCA1</fullName>
        <ecNumber evidence="3">3.1.3.48</ecNumber>
    </recommendedName>
</protein>
<dbReference type="OMA" id="IQKWNFN"/>
<evidence type="ECO:0000256" key="11">
    <source>
        <dbReference type="SAM" id="MobiDB-lite"/>
    </source>
</evidence>
<dbReference type="OrthoDB" id="6375174at2759"/>
<evidence type="ECO:0000256" key="8">
    <source>
        <dbReference type="ARBA" id="ARBA00037204"/>
    </source>
</evidence>
<evidence type="ECO:0000256" key="7">
    <source>
        <dbReference type="ARBA" id="ARBA00023016"/>
    </source>
</evidence>
<feature type="region of interest" description="Disordered" evidence="11">
    <location>
        <begin position="251"/>
        <end position="279"/>
    </location>
</feature>
<dbReference type="FunFam" id="3.90.190.10:FF:000035">
    <property type="entry name" value="Tyrosine phosphatase, putative"/>
    <property type="match status" value="1"/>
</dbReference>
<dbReference type="GO" id="GO:0004725">
    <property type="term" value="F:protein tyrosine phosphatase activity"/>
    <property type="evidence" value="ECO:0007669"/>
    <property type="project" value="UniProtKB-EC"/>
</dbReference>
<dbReference type="InterPro" id="IPR029021">
    <property type="entry name" value="Prot-tyrosine_phosphatase-like"/>
</dbReference>
<evidence type="ECO:0000256" key="1">
    <source>
        <dbReference type="ARBA" id="ARBA00004496"/>
    </source>
</evidence>
<comment type="subcellular location">
    <subcellularLocation>
        <location evidence="1">Cytoplasm</location>
    </subcellularLocation>
</comment>
<evidence type="ECO:0000256" key="5">
    <source>
        <dbReference type="ARBA" id="ARBA00022801"/>
    </source>
</evidence>
<dbReference type="EMBL" id="SWFT01000163">
    <property type="protein sequence ID" value="KAA8896697.1"/>
    <property type="molecule type" value="Genomic_DNA"/>
</dbReference>
<keyword evidence="4" id="KW-0963">Cytoplasm</keyword>
<keyword evidence="6" id="KW-0904">Protein phosphatase</keyword>
<dbReference type="GO" id="GO:0005737">
    <property type="term" value="C:cytoplasm"/>
    <property type="evidence" value="ECO:0007669"/>
    <property type="project" value="UniProtKB-SubCell"/>
</dbReference>
<dbReference type="Pfam" id="PF03162">
    <property type="entry name" value="Y_phosphatase2"/>
    <property type="match status" value="1"/>
</dbReference>
<evidence type="ECO:0000256" key="4">
    <source>
        <dbReference type="ARBA" id="ARBA00022490"/>
    </source>
</evidence>
<dbReference type="InterPro" id="IPR020428">
    <property type="entry name" value="PFA-DSPs"/>
</dbReference>
<evidence type="ECO:0000313" key="13">
    <source>
        <dbReference type="Proteomes" id="UP000449547"/>
    </source>
</evidence>
<sequence>MLVPPDNFGLVEPGIYRCTKIDGDNFPFLETLSLKSLVLLDAEKPPRTVINFLESNDVELFTLGEMKISNHNHAGKSPNKADVPQIQLPSSQKSRNDQWMLLEKNLIVKAFEILFNKDRHNMLLVDSTSTLVGILRKIQKWDFNSVLNEYRIYSGGKSSYYAATFLELVQVELVAYESEKRGSVDQDAMSGELRALIPGGGLELHHESVWEEEEEDFSSPSLSYDDDDIDDDKLSASPQIPANLLKMVEQRKHEKNSGNGGVRTPESSPVSRGSFYERRRSSVQRLRPSFSGSVPRLVRGFSFNTDFSYYKNNCRSQYQNVQVIRLKLPPEYKLPEWFIRGRNFWEQNAFATQ</sequence>
<keyword evidence="5" id="KW-0378">Hydrolase</keyword>
<evidence type="ECO:0000256" key="10">
    <source>
        <dbReference type="ARBA" id="ARBA00051722"/>
    </source>
</evidence>
<dbReference type="Gene3D" id="3.90.190.10">
    <property type="entry name" value="Protein tyrosine phosphatase superfamily"/>
    <property type="match status" value="1"/>
</dbReference>
<comment type="similarity">
    <text evidence="2">Belongs to the protein-tyrosine phosphatase family.</text>
</comment>
<organism evidence="12 13">
    <name type="scientific">Diutina rugosa</name>
    <name type="common">Yeast</name>
    <name type="synonym">Candida rugosa</name>
    <dbReference type="NCBI Taxonomy" id="5481"/>
    <lineage>
        <taxon>Eukaryota</taxon>
        <taxon>Fungi</taxon>
        <taxon>Dikarya</taxon>
        <taxon>Ascomycota</taxon>
        <taxon>Saccharomycotina</taxon>
        <taxon>Pichiomycetes</taxon>
        <taxon>Debaryomycetaceae</taxon>
        <taxon>Diutina</taxon>
    </lineage>
</organism>
<comment type="catalytic activity">
    <reaction evidence="10">
        <text>O-phospho-L-tyrosyl-[protein] + H2O = L-tyrosyl-[protein] + phosphate</text>
        <dbReference type="Rhea" id="RHEA:10684"/>
        <dbReference type="Rhea" id="RHEA-COMP:10136"/>
        <dbReference type="Rhea" id="RHEA-COMP:20101"/>
        <dbReference type="ChEBI" id="CHEBI:15377"/>
        <dbReference type="ChEBI" id="CHEBI:43474"/>
        <dbReference type="ChEBI" id="CHEBI:46858"/>
        <dbReference type="ChEBI" id="CHEBI:61978"/>
        <dbReference type="EC" id="3.1.3.48"/>
    </reaction>
</comment>
<evidence type="ECO:0000313" key="12">
    <source>
        <dbReference type="EMBL" id="KAA8896697.1"/>
    </source>
</evidence>
<accession>A0A642UCF9</accession>
<feature type="region of interest" description="Disordered" evidence="11">
    <location>
        <begin position="215"/>
        <end position="235"/>
    </location>
</feature>
<keyword evidence="7" id="KW-0346">Stress response</keyword>
<keyword evidence="13" id="KW-1185">Reference proteome</keyword>
<dbReference type="PANTHER" id="PTHR31126:SF70">
    <property type="entry name" value="PROTEIN OCA4"/>
    <property type="match status" value="1"/>
</dbReference>
<name>A0A642UCF9_DIURU</name>
<dbReference type="PANTHER" id="PTHR31126">
    <property type="entry name" value="TYROSINE-PROTEIN PHOSPHATASE"/>
    <property type="match status" value="1"/>
</dbReference>
<dbReference type="AlphaFoldDB" id="A0A642UCF9"/>
<dbReference type="Proteomes" id="UP000449547">
    <property type="component" value="Unassembled WGS sequence"/>
</dbReference>
<dbReference type="SUPFAM" id="SSF52799">
    <property type="entry name" value="(Phosphotyrosine protein) phosphatases II"/>
    <property type="match status" value="1"/>
</dbReference>
<evidence type="ECO:0000256" key="3">
    <source>
        <dbReference type="ARBA" id="ARBA00013064"/>
    </source>
</evidence>
<dbReference type="PRINTS" id="PR01911">
    <property type="entry name" value="PFDSPHPHTASE"/>
</dbReference>
<evidence type="ECO:0000256" key="2">
    <source>
        <dbReference type="ARBA" id="ARBA00009580"/>
    </source>
</evidence>
<dbReference type="VEuPathDB" id="FungiDB:DIURU_005709"/>
<comment type="caution">
    <text evidence="12">The sequence shown here is derived from an EMBL/GenBank/DDBJ whole genome shotgun (WGS) entry which is preliminary data.</text>
</comment>
<dbReference type="GeneID" id="54784360"/>
<evidence type="ECO:0000256" key="9">
    <source>
        <dbReference type="ARBA" id="ARBA00039934"/>
    </source>
</evidence>